<protein>
    <submittedName>
        <fullName evidence="2">Uncharacterized protein</fullName>
    </submittedName>
</protein>
<evidence type="ECO:0000313" key="2">
    <source>
        <dbReference type="EMBL" id="MBB6255199.1"/>
    </source>
</evidence>
<keyword evidence="3" id="KW-1185">Reference proteome</keyword>
<organism evidence="2 3">
    <name type="scientific">Nitrospirillum iridis</name>
    <dbReference type="NCBI Taxonomy" id="765888"/>
    <lineage>
        <taxon>Bacteria</taxon>
        <taxon>Pseudomonadati</taxon>
        <taxon>Pseudomonadota</taxon>
        <taxon>Alphaproteobacteria</taxon>
        <taxon>Rhodospirillales</taxon>
        <taxon>Azospirillaceae</taxon>
        <taxon>Nitrospirillum</taxon>
    </lineage>
</organism>
<evidence type="ECO:0000313" key="3">
    <source>
        <dbReference type="Proteomes" id="UP000539175"/>
    </source>
</evidence>
<feature type="region of interest" description="Disordered" evidence="1">
    <location>
        <begin position="1"/>
        <end position="30"/>
    </location>
</feature>
<dbReference type="AlphaFoldDB" id="A0A7X0B3S8"/>
<dbReference type="RefSeq" id="WP_184807714.1">
    <property type="nucleotide sequence ID" value="NZ_JACIIZ010000026.1"/>
</dbReference>
<dbReference type="EMBL" id="JACIIZ010000026">
    <property type="protein sequence ID" value="MBB6255199.1"/>
    <property type="molecule type" value="Genomic_DNA"/>
</dbReference>
<sequence length="73" mass="7866">MGDILIEPAQNAPSGARQHPTLAPSPFNKPRMVDNELRYVADAVANPHTSGNRPFTHRGEALPQRRVAEAGAP</sequence>
<reference evidence="2 3" key="1">
    <citation type="submission" date="2020-08" db="EMBL/GenBank/DDBJ databases">
        <title>Genomic Encyclopedia of Type Strains, Phase IV (KMG-IV): sequencing the most valuable type-strain genomes for metagenomic binning, comparative biology and taxonomic classification.</title>
        <authorList>
            <person name="Goeker M."/>
        </authorList>
    </citation>
    <scope>NUCLEOTIDE SEQUENCE [LARGE SCALE GENOMIC DNA]</scope>
    <source>
        <strain evidence="2 3">DSM 22198</strain>
    </source>
</reference>
<name>A0A7X0B3S8_9PROT</name>
<dbReference type="Proteomes" id="UP000539175">
    <property type="component" value="Unassembled WGS sequence"/>
</dbReference>
<comment type="caution">
    <text evidence="2">The sequence shown here is derived from an EMBL/GenBank/DDBJ whole genome shotgun (WGS) entry which is preliminary data.</text>
</comment>
<evidence type="ECO:0000256" key="1">
    <source>
        <dbReference type="SAM" id="MobiDB-lite"/>
    </source>
</evidence>
<gene>
    <name evidence="2" type="ORF">FHS74_005798</name>
</gene>
<proteinExistence type="predicted"/>
<accession>A0A7X0B3S8</accession>
<feature type="region of interest" description="Disordered" evidence="1">
    <location>
        <begin position="45"/>
        <end position="73"/>
    </location>
</feature>